<dbReference type="KEGG" id="kng:KNAG_0C03860"/>
<evidence type="ECO:0000313" key="8">
    <source>
        <dbReference type="EMBL" id="CCK69490.1"/>
    </source>
</evidence>
<evidence type="ECO:0000259" key="7">
    <source>
        <dbReference type="SMART" id="SM01332"/>
    </source>
</evidence>
<dbReference type="Gene3D" id="1.10.472.10">
    <property type="entry name" value="Cyclin-like"/>
    <property type="match status" value="2"/>
</dbReference>
<dbReference type="InterPro" id="IPR048258">
    <property type="entry name" value="Cyclins_cyclin-box"/>
</dbReference>
<organism evidence="8 9">
    <name type="scientific">Huiozyma naganishii (strain ATCC MYA-139 / BCRC 22969 / CBS 8797 / KCTC 17520 / NBRC 10181 / NCYC 3082 / Yp74L-3)</name>
    <name type="common">Yeast</name>
    <name type="synonym">Kazachstania naganishii</name>
    <dbReference type="NCBI Taxonomy" id="1071383"/>
    <lineage>
        <taxon>Eukaryota</taxon>
        <taxon>Fungi</taxon>
        <taxon>Dikarya</taxon>
        <taxon>Ascomycota</taxon>
        <taxon>Saccharomycotina</taxon>
        <taxon>Saccharomycetes</taxon>
        <taxon>Saccharomycetales</taxon>
        <taxon>Saccharomycetaceae</taxon>
        <taxon>Huiozyma</taxon>
    </lineage>
</organism>
<feature type="domain" description="Cyclin C-terminal" evidence="7">
    <location>
        <begin position="336"/>
        <end position="451"/>
    </location>
</feature>
<feature type="region of interest" description="Disordered" evidence="5">
    <location>
        <begin position="124"/>
        <end position="159"/>
    </location>
</feature>
<reference evidence="8 9" key="1">
    <citation type="journal article" date="2011" name="Proc. Natl. Acad. Sci. U.S.A.">
        <title>Evolutionary erosion of yeast sex chromosomes by mating-type switching accidents.</title>
        <authorList>
            <person name="Gordon J.L."/>
            <person name="Armisen D."/>
            <person name="Proux-Wera E."/>
            <person name="Oheigeartaigh S.S."/>
            <person name="Byrne K.P."/>
            <person name="Wolfe K.H."/>
        </authorList>
    </citation>
    <scope>NUCLEOTIDE SEQUENCE [LARGE SCALE GENOMIC DNA]</scope>
    <source>
        <strain evidence="9">ATCC MYA-139 / BCRC 22969 / CBS 8797 / CCRC 22969 / KCTC 17520 / NBRC 10181 / NCYC 3082</strain>
    </source>
</reference>
<dbReference type="GO" id="GO:0051301">
    <property type="term" value="P:cell division"/>
    <property type="evidence" value="ECO:0007669"/>
    <property type="project" value="UniProtKB-KW"/>
</dbReference>
<evidence type="ECO:0000313" key="9">
    <source>
        <dbReference type="Proteomes" id="UP000006310"/>
    </source>
</evidence>
<evidence type="ECO:0000259" key="6">
    <source>
        <dbReference type="SMART" id="SM00385"/>
    </source>
</evidence>
<dbReference type="GO" id="GO:1901673">
    <property type="term" value="P:regulation of mitotic spindle assembly"/>
    <property type="evidence" value="ECO:0007669"/>
    <property type="project" value="EnsemblFungi"/>
</dbReference>
<dbReference type="InterPro" id="IPR039361">
    <property type="entry name" value="Cyclin"/>
</dbReference>
<comment type="similarity">
    <text evidence="4">Belongs to the cyclin family.</text>
</comment>
<feature type="domain" description="Cyclin-like" evidence="6">
    <location>
        <begin position="340"/>
        <end position="421"/>
    </location>
</feature>
<dbReference type="HOGENOM" id="CLU_020695_12_1_1"/>
<dbReference type="GO" id="GO:0016538">
    <property type="term" value="F:cyclin-dependent protein serine/threonine kinase regulator activity"/>
    <property type="evidence" value="ECO:0007669"/>
    <property type="project" value="EnsemblFungi"/>
</dbReference>
<keyword evidence="9" id="KW-1185">Reference proteome</keyword>
<evidence type="ECO:0000256" key="3">
    <source>
        <dbReference type="ARBA" id="ARBA00023306"/>
    </source>
</evidence>
<dbReference type="GO" id="GO:0005737">
    <property type="term" value="C:cytoplasm"/>
    <property type="evidence" value="ECO:0007669"/>
    <property type="project" value="EnsemblFungi"/>
</dbReference>
<dbReference type="PROSITE" id="PS00292">
    <property type="entry name" value="CYCLINS"/>
    <property type="match status" value="1"/>
</dbReference>
<keyword evidence="3" id="KW-0131">Cell cycle</keyword>
<dbReference type="eggNOG" id="KOG0653">
    <property type="taxonomic scope" value="Eukaryota"/>
</dbReference>
<dbReference type="InterPro" id="IPR006671">
    <property type="entry name" value="Cyclin_N"/>
</dbReference>
<evidence type="ECO:0000256" key="1">
    <source>
        <dbReference type="ARBA" id="ARBA00022618"/>
    </source>
</evidence>
<dbReference type="Pfam" id="PF02984">
    <property type="entry name" value="Cyclin_C"/>
    <property type="match status" value="1"/>
</dbReference>
<feature type="domain" description="Cyclin-like" evidence="6">
    <location>
        <begin position="243"/>
        <end position="327"/>
    </location>
</feature>
<dbReference type="GO" id="GO:0010696">
    <property type="term" value="P:positive regulation of mitotic spindle pole body separation"/>
    <property type="evidence" value="ECO:0007669"/>
    <property type="project" value="EnsemblFungi"/>
</dbReference>
<dbReference type="GeneID" id="34525170"/>
<dbReference type="InterPro" id="IPR046965">
    <property type="entry name" value="Cyclin_A/B-like"/>
</dbReference>
<evidence type="ECO:0000256" key="5">
    <source>
        <dbReference type="SAM" id="MobiDB-lite"/>
    </source>
</evidence>
<sequence length="474" mass="54240">MNSIIGSQQGRYERIDKENTAPQEYSNNSKSTVSLLSGTNDGIHIPKHRSVLSDVTSQIENKQSTNLNNKPQTGNASALNNGTTYSNPGTNNHQSTIIETLTSSPSLSTSSSIINASVVREKHHFPSDTVSVEDDFEDNDSYKNDVNEYSPIEEDDNNNYLKEPLEPKIDASIQATLDESYKKYDRSTPDPMDEDTYDIVMVAELSNDIFAYLRKLELKFRPNPNYMHYQRHLKWSYRRILLDWLVEVHNRFQLLPETLYLTVNLIDRLLSKKSVLLDRFQVVGAAALFIAAKYEEINCPTLKEIVYMLNGTYTKEDIIAAETYIIDSLGFEIGFPGPMSFLRRISKADDYEYDVRTLAKYLLESTIMDSRLVSAVPSWLAASAYFLSKVILGYTTWSQKHTYYSGYTQQQILPLASIILDNCKDATAHHRVIYEKYSHRRYGNCSQIVARWIEATERKITKKDTLVNEGDRTR</sequence>
<dbReference type="InterPro" id="IPR004367">
    <property type="entry name" value="Cyclin_C-dom"/>
</dbReference>
<dbReference type="AlphaFoldDB" id="J7R3U3"/>
<feature type="compositionally biased region" description="Polar residues" evidence="5">
    <location>
        <begin position="20"/>
        <end position="40"/>
    </location>
</feature>
<reference evidence="9" key="2">
    <citation type="submission" date="2012-08" db="EMBL/GenBank/DDBJ databases">
        <title>Genome sequence of Kazachstania naganishii.</title>
        <authorList>
            <person name="Gordon J.L."/>
            <person name="Armisen D."/>
            <person name="Proux-Wera E."/>
            <person name="OhEigeartaigh S.S."/>
            <person name="Byrne K.P."/>
            <person name="Wolfe K.H."/>
        </authorList>
    </citation>
    <scope>NUCLEOTIDE SEQUENCE [LARGE SCALE GENOMIC DNA]</scope>
    <source>
        <strain evidence="9">ATCC MYA-139 / BCRC 22969 / CBS 8797 / CCRC 22969 / KCTC 17520 / NBRC 10181 / NCYC 3082</strain>
    </source>
</reference>
<name>J7R3U3_HUIN7</name>
<dbReference type="GO" id="GO:0005634">
    <property type="term" value="C:nucleus"/>
    <property type="evidence" value="ECO:0007669"/>
    <property type="project" value="EnsemblFungi"/>
</dbReference>
<dbReference type="EMBL" id="HE978316">
    <property type="protein sequence ID" value="CCK69490.1"/>
    <property type="molecule type" value="Genomic_DNA"/>
</dbReference>
<dbReference type="CDD" id="cd20512">
    <property type="entry name" value="CYCLIN_CLBs_yeast_rpt2"/>
    <property type="match status" value="1"/>
</dbReference>
<dbReference type="GO" id="GO:0000086">
    <property type="term" value="P:G2/M transition of mitotic cell cycle"/>
    <property type="evidence" value="ECO:0007669"/>
    <property type="project" value="EnsemblFungi"/>
</dbReference>
<proteinExistence type="inferred from homology"/>
<dbReference type="PIRSF" id="PIRSF001771">
    <property type="entry name" value="Cyclin_A_B_D_E"/>
    <property type="match status" value="1"/>
</dbReference>
<accession>J7R3U3</accession>
<dbReference type="OMA" id="PRYMDFQ"/>
<feature type="region of interest" description="Disordered" evidence="5">
    <location>
        <begin position="1"/>
        <end position="41"/>
    </location>
</feature>
<feature type="compositionally biased region" description="Polar residues" evidence="5">
    <location>
        <begin position="56"/>
        <end position="94"/>
    </location>
</feature>
<gene>
    <name evidence="8" type="primary">KNAG0C03860</name>
    <name evidence="8" type="ordered locus">KNAG_0C03860</name>
</gene>
<dbReference type="OrthoDB" id="5590282at2759"/>
<dbReference type="FunFam" id="1.10.472.10:FF:000001">
    <property type="entry name" value="G2/mitotic-specific cyclin"/>
    <property type="match status" value="1"/>
</dbReference>
<evidence type="ECO:0000256" key="2">
    <source>
        <dbReference type="ARBA" id="ARBA00023127"/>
    </source>
</evidence>
<feature type="compositionally biased region" description="Polar residues" evidence="5">
    <location>
        <begin position="1"/>
        <end position="10"/>
    </location>
</feature>
<dbReference type="Pfam" id="PF00134">
    <property type="entry name" value="Cyclin_N"/>
    <property type="match status" value="1"/>
</dbReference>
<keyword evidence="2 4" id="KW-0195">Cyclin</keyword>
<protein>
    <submittedName>
        <fullName evidence="8">Uncharacterized protein</fullName>
    </submittedName>
</protein>
<dbReference type="InterPro" id="IPR013763">
    <property type="entry name" value="Cyclin-like_dom"/>
</dbReference>
<dbReference type="SMART" id="SM00385">
    <property type="entry name" value="CYCLIN"/>
    <property type="match status" value="2"/>
</dbReference>
<dbReference type="RefSeq" id="XP_022463736.1">
    <property type="nucleotide sequence ID" value="XM_022607106.1"/>
</dbReference>
<dbReference type="STRING" id="1071383.J7R3U3"/>
<dbReference type="SMART" id="SM01332">
    <property type="entry name" value="Cyclin_C"/>
    <property type="match status" value="1"/>
</dbReference>
<dbReference type="GO" id="GO:0005811">
    <property type="term" value="C:lipid droplet"/>
    <property type="evidence" value="ECO:0007669"/>
    <property type="project" value="EnsemblFungi"/>
</dbReference>
<keyword evidence="1" id="KW-0132">Cell division</keyword>
<dbReference type="PANTHER" id="PTHR10177">
    <property type="entry name" value="CYCLINS"/>
    <property type="match status" value="1"/>
</dbReference>
<feature type="region of interest" description="Disordered" evidence="5">
    <location>
        <begin position="56"/>
        <end position="95"/>
    </location>
</feature>
<dbReference type="SUPFAM" id="SSF47954">
    <property type="entry name" value="Cyclin-like"/>
    <property type="match status" value="2"/>
</dbReference>
<dbReference type="InterPro" id="IPR036915">
    <property type="entry name" value="Cyclin-like_sf"/>
</dbReference>
<dbReference type="GO" id="GO:0007135">
    <property type="term" value="P:meiosis II"/>
    <property type="evidence" value="ECO:0007669"/>
    <property type="project" value="EnsemblFungi"/>
</dbReference>
<dbReference type="Proteomes" id="UP000006310">
    <property type="component" value="Chromosome 3"/>
</dbReference>
<evidence type="ECO:0000256" key="4">
    <source>
        <dbReference type="RuleBase" id="RU000383"/>
    </source>
</evidence>